<keyword evidence="2" id="KW-1185">Reference proteome</keyword>
<evidence type="ECO:0000313" key="2">
    <source>
        <dbReference type="Proteomes" id="UP000024635"/>
    </source>
</evidence>
<name>A0A016UFJ6_9BILA</name>
<organism evidence="1 2">
    <name type="scientific">Ancylostoma ceylanicum</name>
    <dbReference type="NCBI Taxonomy" id="53326"/>
    <lineage>
        <taxon>Eukaryota</taxon>
        <taxon>Metazoa</taxon>
        <taxon>Ecdysozoa</taxon>
        <taxon>Nematoda</taxon>
        <taxon>Chromadorea</taxon>
        <taxon>Rhabditida</taxon>
        <taxon>Rhabditina</taxon>
        <taxon>Rhabditomorpha</taxon>
        <taxon>Strongyloidea</taxon>
        <taxon>Ancylostomatidae</taxon>
        <taxon>Ancylostomatinae</taxon>
        <taxon>Ancylostoma</taxon>
    </lineage>
</organism>
<accession>A0A016UFJ6</accession>
<evidence type="ECO:0000313" key="1">
    <source>
        <dbReference type="EMBL" id="EYC13686.1"/>
    </source>
</evidence>
<protein>
    <submittedName>
        <fullName evidence="1">Uncharacterized protein</fullName>
    </submittedName>
</protein>
<dbReference type="EMBL" id="JARK01001379">
    <property type="protein sequence ID" value="EYC13686.1"/>
    <property type="molecule type" value="Genomic_DNA"/>
</dbReference>
<dbReference type="AlphaFoldDB" id="A0A016UFJ6"/>
<proteinExistence type="predicted"/>
<gene>
    <name evidence="1" type="primary">Acey_s0043.g865</name>
    <name evidence="1" type="ORF">Y032_0043g865</name>
</gene>
<dbReference type="Proteomes" id="UP000024635">
    <property type="component" value="Unassembled WGS sequence"/>
</dbReference>
<reference evidence="2" key="1">
    <citation type="journal article" date="2015" name="Nat. Genet.">
        <title>The genome and transcriptome of the zoonotic hookworm Ancylostoma ceylanicum identify infection-specific gene families.</title>
        <authorList>
            <person name="Schwarz E.M."/>
            <person name="Hu Y."/>
            <person name="Antoshechkin I."/>
            <person name="Miller M.M."/>
            <person name="Sternberg P.W."/>
            <person name="Aroian R.V."/>
        </authorList>
    </citation>
    <scope>NUCLEOTIDE SEQUENCE</scope>
    <source>
        <strain evidence="2">HY135</strain>
    </source>
</reference>
<comment type="caution">
    <text evidence="1">The sequence shown here is derived from an EMBL/GenBank/DDBJ whole genome shotgun (WGS) entry which is preliminary data.</text>
</comment>
<sequence>MEHISGLAIGSYRQVRSIVPYAAKKKARRGNRCDDGEVWGRPISKFSCVFFHACIVRERRGCAACFLSPRKTHFHRRLLHEGCCCASDGYLFLPACVDILAYLCRQEHCRIKFLMHTIDQCRFFF</sequence>